<keyword evidence="2" id="KW-1185">Reference proteome</keyword>
<comment type="caution">
    <text evidence="1">The sequence shown here is derived from an EMBL/GenBank/DDBJ whole genome shotgun (WGS) entry which is preliminary data.</text>
</comment>
<organism evidence="1 2">
    <name type="scientific">Vaccinium darrowii</name>
    <dbReference type="NCBI Taxonomy" id="229202"/>
    <lineage>
        <taxon>Eukaryota</taxon>
        <taxon>Viridiplantae</taxon>
        <taxon>Streptophyta</taxon>
        <taxon>Embryophyta</taxon>
        <taxon>Tracheophyta</taxon>
        <taxon>Spermatophyta</taxon>
        <taxon>Magnoliopsida</taxon>
        <taxon>eudicotyledons</taxon>
        <taxon>Gunneridae</taxon>
        <taxon>Pentapetalae</taxon>
        <taxon>asterids</taxon>
        <taxon>Ericales</taxon>
        <taxon>Ericaceae</taxon>
        <taxon>Vaccinioideae</taxon>
        <taxon>Vaccinieae</taxon>
        <taxon>Vaccinium</taxon>
    </lineage>
</organism>
<reference evidence="1 2" key="1">
    <citation type="journal article" date="2021" name="Hortic Res">
        <title>High-quality reference genome and annotation aids understanding of berry development for evergreen blueberry (Vaccinium darrowii).</title>
        <authorList>
            <person name="Yu J."/>
            <person name="Hulse-Kemp A.M."/>
            <person name="Babiker E."/>
            <person name="Staton M."/>
        </authorList>
    </citation>
    <scope>NUCLEOTIDE SEQUENCE [LARGE SCALE GENOMIC DNA]</scope>
    <source>
        <strain evidence="2">cv. NJ 8807/NJ 8810</strain>
        <tissue evidence="1">Young leaf</tissue>
    </source>
</reference>
<accession>A0ACB7XH12</accession>
<dbReference type="EMBL" id="CM037160">
    <property type="protein sequence ID" value="KAH7840060.1"/>
    <property type="molecule type" value="Genomic_DNA"/>
</dbReference>
<evidence type="ECO:0000313" key="1">
    <source>
        <dbReference type="EMBL" id="KAH7840060.1"/>
    </source>
</evidence>
<name>A0ACB7XH12_9ERIC</name>
<evidence type="ECO:0000313" key="2">
    <source>
        <dbReference type="Proteomes" id="UP000828048"/>
    </source>
</evidence>
<protein>
    <submittedName>
        <fullName evidence="1">Uncharacterized protein</fullName>
    </submittedName>
</protein>
<gene>
    <name evidence="1" type="ORF">Vadar_012192</name>
</gene>
<dbReference type="Proteomes" id="UP000828048">
    <property type="component" value="Chromosome 10"/>
</dbReference>
<sequence length="400" mass="45751">MSSRMLFSDVYKIHNLLLLVALFWGNCHAKTSPNCVSYCGNIDIRHPFRVKGDPENCGNKKYELDCEHNRPVLHLFASGKYYVHEINYDDYSIRLVDVGLQQGNCSSLPLYSLSDLNFTTPNSDATPYSLMLNDVRSVKLKGPFDLKWYWGWEIAVALWVDCEMPVEISPFYTDRKTSASSCIGKNFFFILVLGKEEIFLLFVRDKLISFGCAGSVQNSKLEYGFELSWLSILCEQCQGDCFPVWPSYHTVACYKYCNKFLENRSFRCRLEIFYHEYVASPLKITGFILGARTLSGFLGLFALLIYKFRRRNWSVFDTIECFLQSQNNLMPIRYSYSEVKKMTKGFKDKLGEGGYGSVYKGKLRSGSVAAIKVLGKSKANGQEFINEVATIGRIHHVNVV</sequence>
<proteinExistence type="predicted"/>